<evidence type="ECO:0000256" key="1">
    <source>
        <dbReference type="ARBA" id="ARBA00004514"/>
    </source>
</evidence>
<name>A0A5Y3W7W9_SALDZ</name>
<dbReference type="Gene3D" id="1.20.58.380">
    <property type="entry name" value="Flagellar protein flit"/>
    <property type="match status" value="1"/>
</dbReference>
<comment type="caution">
    <text evidence="6">The sequence shown here is derived from an EMBL/GenBank/DDBJ whole genome shotgun (WGS) entry which is preliminary data.</text>
</comment>
<gene>
    <name evidence="6" type="ORF">DLB95_22900</name>
</gene>
<protein>
    <recommendedName>
        <fullName evidence="5">Flagellar protein FliT</fullName>
    </recommendedName>
</protein>
<evidence type="ECO:0000256" key="2">
    <source>
        <dbReference type="ARBA" id="ARBA00022490"/>
    </source>
</evidence>
<accession>A0A5Y3W7W9</accession>
<evidence type="ECO:0000256" key="3">
    <source>
        <dbReference type="ARBA" id="ARBA00022795"/>
    </source>
</evidence>
<keyword evidence="4" id="KW-0143">Chaperone</keyword>
<dbReference type="Proteomes" id="UP000839781">
    <property type="component" value="Unassembled WGS sequence"/>
</dbReference>
<proteinExistence type="predicted"/>
<evidence type="ECO:0000313" key="6">
    <source>
        <dbReference type="EMBL" id="ECJ4379992.1"/>
    </source>
</evidence>
<evidence type="ECO:0000256" key="4">
    <source>
        <dbReference type="ARBA" id="ARBA00023186"/>
    </source>
</evidence>
<sequence length="99" mass="11371">MTDEYDDRAEAGTSSFLRKWINVVYISQSLLETARQGEWERLVKQEIAYLLETEAATTVTVPDELTEVELTIFSGIVSRILENEQVLHRLLQARLQTLS</sequence>
<comment type="subcellular location">
    <subcellularLocation>
        <location evidence="1">Cytoplasm</location>
        <location evidence="1">Cytosol</location>
    </subcellularLocation>
</comment>
<keyword evidence="2" id="KW-0963">Cytoplasm</keyword>
<evidence type="ECO:0000256" key="5">
    <source>
        <dbReference type="ARBA" id="ARBA00093797"/>
    </source>
</evidence>
<dbReference type="Pfam" id="PF05400">
    <property type="entry name" value="FliT"/>
    <property type="match status" value="1"/>
</dbReference>
<organism evidence="6">
    <name type="scientific">Salmonella diarizonae</name>
    <dbReference type="NCBI Taxonomy" id="59204"/>
    <lineage>
        <taxon>Bacteria</taxon>
        <taxon>Pseudomonadati</taxon>
        <taxon>Pseudomonadota</taxon>
        <taxon>Gammaproteobacteria</taxon>
        <taxon>Enterobacterales</taxon>
        <taxon>Enterobacteriaceae</taxon>
        <taxon>Salmonella</taxon>
    </lineage>
</organism>
<keyword evidence="3" id="KW-1005">Bacterial flagellum biogenesis</keyword>
<dbReference type="InterPro" id="IPR008622">
    <property type="entry name" value="FliT"/>
</dbReference>
<dbReference type="AlphaFoldDB" id="A0A5Y3W7W9"/>
<dbReference type="GO" id="GO:0044781">
    <property type="term" value="P:bacterial-type flagellum organization"/>
    <property type="evidence" value="ECO:0007669"/>
    <property type="project" value="UniProtKB-KW"/>
</dbReference>
<reference evidence="6" key="1">
    <citation type="submission" date="2018-05" db="EMBL/GenBank/DDBJ databases">
        <authorList>
            <person name="Ashton P.M."/>
            <person name="Dallman T."/>
            <person name="Nair S."/>
            <person name="De Pinna E."/>
            <person name="Peters T."/>
            <person name="Grant K."/>
        </authorList>
    </citation>
    <scope>NUCLEOTIDE SEQUENCE [LARGE SCALE GENOMIC DNA]</scope>
    <source>
        <strain evidence="6">474878</strain>
    </source>
</reference>
<dbReference type="EMBL" id="AAIYJF010000025">
    <property type="protein sequence ID" value="ECJ4379992.1"/>
    <property type="molecule type" value="Genomic_DNA"/>
</dbReference>